<sequence>MSGEEYHRTFLLGPSNAGGQVTEDSTVSDLCAHCQTNVNDGITCDGCGGLFHSHC</sequence>
<reference evidence="1" key="1">
    <citation type="journal article" date="2019" name="bioRxiv">
        <title>The Genome of the Zebra Mussel, Dreissena polymorpha: A Resource for Invasive Species Research.</title>
        <authorList>
            <person name="McCartney M.A."/>
            <person name="Auch B."/>
            <person name="Kono T."/>
            <person name="Mallez S."/>
            <person name="Zhang Y."/>
            <person name="Obille A."/>
            <person name="Becker A."/>
            <person name="Abrahante J.E."/>
            <person name="Garbe J."/>
            <person name="Badalamenti J.P."/>
            <person name="Herman A."/>
            <person name="Mangelson H."/>
            <person name="Liachko I."/>
            <person name="Sullivan S."/>
            <person name="Sone E.D."/>
            <person name="Koren S."/>
            <person name="Silverstein K.A.T."/>
            <person name="Beckman K.B."/>
            <person name="Gohl D.M."/>
        </authorList>
    </citation>
    <scope>NUCLEOTIDE SEQUENCE</scope>
    <source>
        <strain evidence="1">Duluth1</strain>
        <tissue evidence="1">Whole animal</tissue>
    </source>
</reference>
<accession>A0A9D4QMC8</accession>
<dbReference type="AlphaFoldDB" id="A0A9D4QMC8"/>
<proteinExistence type="predicted"/>
<evidence type="ECO:0000313" key="2">
    <source>
        <dbReference type="Proteomes" id="UP000828390"/>
    </source>
</evidence>
<organism evidence="1 2">
    <name type="scientific">Dreissena polymorpha</name>
    <name type="common">Zebra mussel</name>
    <name type="synonym">Mytilus polymorpha</name>
    <dbReference type="NCBI Taxonomy" id="45954"/>
    <lineage>
        <taxon>Eukaryota</taxon>
        <taxon>Metazoa</taxon>
        <taxon>Spiralia</taxon>
        <taxon>Lophotrochozoa</taxon>
        <taxon>Mollusca</taxon>
        <taxon>Bivalvia</taxon>
        <taxon>Autobranchia</taxon>
        <taxon>Heteroconchia</taxon>
        <taxon>Euheterodonta</taxon>
        <taxon>Imparidentia</taxon>
        <taxon>Neoheterodontei</taxon>
        <taxon>Myida</taxon>
        <taxon>Dreissenoidea</taxon>
        <taxon>Dreissenidae</taxon>
        <taxon>Dreissena</taxon>
    </lineage>
</organism>
<protein>
    <submittedName>
        <fullName evidence="1">Uncharacterized protein</fullName>
    </submittedName>
</protein>
<name>A0A9D4QMC8_DREPO</name>
<evidence type="ECO:0000313" key="1">
    <source>
        <dbReference type="EMBL" id="KAH3835427.1"/>
    </source>
</evidence>
<dbReference type="EMBL" id="JAIWYP010000004">
    <property type="protein sequence ID" value="KAH3835427.1"/>
    <property type="molecule type" value="Genomic_DNA"/>
</dbReference>
<reference evidence="1" key="2">
    <citation type="submission" date="2020-11" db="EMBL/GenBank/DDBJ databases">
        <authorList>
            <person name="McCartney M.A."/>
            <person name="Auch B."/>
            <person name="Kono T."/>
            <person name="Mallez S."/>
            <person name="Becker A."/>
            <person name="Gohl D.M."/>
            <person name="Silverstein K.A.T."/>
            <person name="Koren S."/>
            <person name="Bechman K.B."/>
            <person name="Herman A."/>
            <person name="Abrahante J.E."/>
            <person name="Garbe J."/>
        </authorList>
    </citation>
    <scope>NUCLEOTIDE SEQUENCE</scope>
    <source>
        <strain evidence="1">Duluth1</strain>
        <tissue evidence="1">Whole animal</tissue>
    </source>
</reference>
<comment type="caution">
    <text evidence="1">The sequence shown here is derived from an EMBL/GenBank/DDBJ whole genome shotgun (WGS) entry which is preliminary data.</text>
</comment>
<dbReference type="Proteomes" id="UP000828390">
    <property type="component" value="Unassembled WGS sequence"/>
</dbReference>
<gene>
    <name evidence="1" type="ORF">DPMN_108773</name>
</gene>
<keyword evidence="2" id="KW-1185">Reference proteome</keyword>